<dbReference type="InterPro" id="IPR007175">
    <property type="entry name" value="Rpr2/Snm1/Rpp21"/>
</dbReference>
<feature type="binding site" evidence="8">
    <location>
        <position position="56"/>
    </location>
    <ligand>
        <name>Zn(2+)</name>
        <dbReference type="ChEBI" id="CHEBI:29105"/>
    </ligand>
</feature>
<reference evidence="10 11" key="1">
    <citation type="submission" date="2014-03" db="EMBL/GenBank/DDBJ databases">
        <title>Draft genome sequence of the novel thermoacidophilic archaea Acidianus copahuensis ALE1 strain, isolated from Copahue volcanic area in Neuquen Argentina.</title>
        <authorList>
            <person name="Urbieta M.S."/>
            <person name="Rascovan N."/>
            <person name="Castro C."/>
            <person name="Revale S."/>
            <person name="Giaveno M.A."/>
            <person name="Vazquez M.P."/>
            <person name="Donati E.R."/>
        </authorList>
    </citation>
    <scope>NUCLEOTIDE SEQUENCE [LARGE SCALE GENOMIC DNA]</scope>
    <source>
        <strain evidence="10 11">ALE1</strain>
    </source>
</reference>
<comment type="catalytic activity">
    <reaction evidence="8">
        <text>Endonucleolytic cleavage of RNA, removing 5'-extranucleotides from tRNA precursor.</text>
        <dbReference type="EC" id="3.1.26.5"/>
    </reaction>
</comment>
<dbReference type="GO" id="GO:0030677">
    <property type="term" value="C:ribonuclease P complex"/>
    <property type="evidence" value="ECO:0007669"/>
    <property type="project" value="UniProtKB-UniRule"/>
</dbReference>
<evidence type="ECO:0000313" key="10">
    <source>
        <dbReference type="EMBL" id="EZQ02069.1"/>
    </source>
</evidence>
<evidence type="ECO:0000256" key="7">
    <source>
        <dbReference type="ARBA" id="ARBA00022833"/>
    </source>
</evidence>
<evidence type="ECO:0000256" key="2">
    <source>
        <dbReference type="ARBA" id="ARBA00022694"/>
    </source>
</evidence>
<comment type="similarity">
    <text evidence="8">Belongs to the eukaryotic/archaeal RNase P protein component 4 family.</text>
</comment>
<dbReference type="GO" id="GO:0004526">
    <property type="term" value="F:ribonuclease P activity"/>
    <property type="evidence" value="ECO:0007669"/>
    <property type="project" value="UniProtKB-UniRule"/>
</dbReference>
<feature type="binding site" evidence="8">
    <location>
        <position position="82"/>
    </location>
    <ligand>
        <name>Zn(2+)</name>
        <dbReference type="ChEBI" id="CHEBI:29105"/>
    </ligand>
</feature>
<dbReference type="EC" id="3.1.26.5" evidence="8"/>
<dbReference type="STRING" id="1160895.CM19_11415"/>
<keyword evidence="1 8" id="KW-0963">Cytoplasm</keyword>
<name>A0A031LLF6_9CREN</name>
<dbReference type="HAMAP" id="MF_00757">
    <property type="entry name" value="RNase_P_4"/>
    <property type="match status" value="1"/>
</dbReference>
<proteinExistence type="inferred from homology"/>
<dbReference type="PANTHER" id="PTHR14742">
    <property type="entry name" value="RIBONUCLEASE P SUBUNIT P21"/>
    <property type="match status" value="1"/>
</dbReference>
<feature type="compositionally biased region" description="Basic residues" evidence="9">
    <location>
        <begin position="127"/>
        <end position="137"/>
    </location>
</feature>
<comment type="cofactor">
    <cofactor evidence="8">
        <name>Zn(2+)</name>
        <dbReference type="ChEBI" id="CHEBI:29105"/>
    </cofactor>
    <text evidence="8">Binds 1 zinc ion per subunit.</text>
</comment>
<evidence type="ECO:0000256" key="3">
    <source>
        <dbReference type="ARBA" id="ARBA00022722"/>
    </source>
</evidence>
<feature type="binding site" evidence="8">
    <location>
        <position position="85"/>
    </location>
    <ligand>
        <name>Zn(2+)</name>
        <dbReference type="ChEBI" id="CHEBI:29105"/>
    </ligand>
</feature>
<feature type="compositionally biased region" description="Basic and acidic residues" evidence="9">
    <location>
        <begin position="100"/>
        <end position="126"/>
    </location>
</feature>
<dbReference type="PANTHER" id="PTHR14742:SF0">
    <property type="entry name" value="RIBONUCLEASE P PROTEIN SUBUNIT P21"/>
    <property type="match status" value="1"/>
</dbReference>
<comment type="function">
    <text evidence="8">Part of ribonuclease P, a protein complex that generates mature tRNA molecules by cleaving their 5'-ends.</text>
</comment>
<dbReference type="RefSeq" id="WP_048100450.1">
    <property type="nucleotide sequence ID" value="NZ_JFZT01000057.1"/>
</dbReference>
<feature type="region of interest" description="Disordered" evidence="9">
    <location>
        <begin position="100"/>
        <end position="137"/>
    </location>
</feature>
<comment type="subcellular location">
    <subcellularLocation>
        <location evidence="8">Cytoplasm</location>
    </subcellularLocation>
</comment>
<feature type="binding site" evidence="8">
    <location>
        <position position="59"/>
    </location>
    <ligand>
        <name>Zn(2+)</name>
        <dbReference type="ChEBI" id="CHEBI:29105"/>
    </ligand>
</feature>
<evidence type="ECO:0000313" key="11">
    <source>
        <dbReference type="Proteomes" id="UP000024332"/>
    </source>
</evidence>
<accession>A0A031LLF6</accession>
<comment type="caution">
    <text evidence="10">The sequence shown here is derived from an EMBL/GenBank/DDBJ whole genome shotgun (WGS) entry which is preliminary data.</text>
</comment>
<dbReference type="OrthoDB" id="10058at2157"/>
<keyword evidence="5 8" id="KW-0255">Endonuclease</keyword>
<dbReference type="AlphaFoldDB" id="A0A031LLF6"/>
<dbReference type="Proteomes" id="UP000024332">
    <property type="component" value="Unassembled WGS sequence"/>
</dbReference>
<dbReference type="GO" id="GO:0001682">
    <property type="term" value="P:tRNA 5'-leader removal"/>
    <property type="evidence" value="ECO:0007669"/>
    <property type="project" value="UniProtKB-UniRule"/>
</dbReference>
<evidence type="ECO:0000256" key="6">
    <source>
        <dbReference type="ARBA" id="ARBA00022801"/>
    </source>
</evidence>
<dbReference type="GO" id="GO:0005737">
    <property type="term" value="C:cytoplasm"/>
    <property type="evidence" value="ECO:0007669"/>
    <property type="project" value="UniProtKB-SubCell"/>
</dbReference>
<keyword evidence="2 8" id="KW-0819">tRNA processing</keyword>
<protein>
    <recommendedName>
        <fullName evidence="8">Ribonuclease P protein component 4</fullName>
        <shortName evidence="8">RNase P component 4</shortName>
        <ecNumber evidence="8">3.1.26.5</ecNumber>
    </recommendedName>
    <alternativeName>
        <fullName evidence="8">Rpp21</fullName>
    </alternativeName>
</protein>
<dbReference type="GO" id="GO:0008270">
    <property type="term" value="F:zinc ion binding"/>
    <property type="evidence" value="ECO:0007669"/>
    <property type="project" value="UniProtKB-UniRule"/>
</dbReference>
<evidence type="ECO:0000256" key="9">
    <source>
        <dbReference type="SAM" id="MobiDB-lite"/>
    </source>
</evidence>
<evidence type="ECO:0000256" key="1">
    <source>
        <dbReference type="ARBA" id="ARBA00022490"/>
    </source>
</evidence>
<evidence type="ECO:0000256" key="8">
    <source>
        <dbReference type="HAMAP-Rule" id="MF_00757"/>
    </source>
</evidence>
<organism evidence="10 11">
    <name type="scientific">Candidatus Acidianus copahuensis</name>
    <dbReference type="NCBI Taxonomy" id="1160895"/>
    <lineage>
        <taxon>Archaea</taxon>
        <taxon>Thermoproteota</taxon>
        <taxon>Thermoprotei</taxon>
        <taxon>Sulfolobales</taxon>
        <taxon>Sulfolobaceae</taxon>
        <taxon>Acidianus</taxon>
    </lineage>
</organism>
<dbReference type="InterPro" id="IPR016432">
    <property type="entry name" value="RNP4"/>
</dbReference>
<keyword evidence="6 8" id="KW-0378">Hydrolase</keyword>
<evidence type="ECO:0000256" key="5">
    <source>
        <dbReference type="ARBA" id="ARBA00022759"/>
    </source>
</evidence>
<comment type="subunit">
    <text evidence="8">Consists of a catalytic RNA component and at least 4-5 protein subunits.</text>
</comment>
<keyword evidence="7 8" id="KW-0862">Zinc</keyword>
<dbReference type="Gene3D" id="6.20.50.20">
    <property type="match status" value="1"/>
</dbReference>
<keyword evidence="11" id="KW-1185">Reference proteome</keyword>
<gene>
    <name evidence="8" type="primary">rnp4</name>
    <name evidence="10" type="ORF">CM19_11415</name>
</gene>
<keyword evidence="3 8" id="KW-0540">Nuclease</keyword>
<dbReference type="EMBL" id="JFZT01000057">
    <property type="protein sequence ID" value="EZQ02069.1"/>
    <property type="molecule type" value="Genomic_DNA"/>
</dbReference>
<sequence length="137" mass="16069">MISIRLEKRSISLILEARRLALEGELELGRKYIKLARAYAAKGRFRLPLPYRRMFCRRCNTPLVPGKTERVRIKSKILIRTCLICGWIRRYELREVKKSDGGKISGKNREKRNFTGDYRGNKEAIKGKKSSKNKDRK</sequence>
<evidence type="ECO:0000256" key="4">
    <source>
        <dbReference type="ARBA" id="ARBA00022723"/>
    </source>
</evidence>
<keyword evidence="4 8" id="KW-0479">Metal-binding</keyword>
<dbReference type="Pfam" id="PF04032">
    <property type="entry name" value="Rpr2"/>
    <property type="match status" value="1"/>
</dbReference>